<sequence>MARYIGIRHRVKKTKEGESRPTMIAISEEGNVRALELATETDELDFMLGSFPTGWRKAAEGEDLSHFLPRHRQELKERGAKEKNTRVPTGFDGLKPGDIVATALGGSGDRLAYAMSRRSEEIGATVMRIPPFRLLALRGEQSKDDDHILLAGVAENHQELCYVVGPRDRDLIAVSESYRARRDAQRARIACEQRLLQRAIGEIFLSQEGRYPEGEIEEVYNKMKASDEILANLEREEARREAELKKAVAKLDVWNLILKQVEGCGEVLAAGIITPIADIRRFATDAKLKAFAGVHVMRDGRFPRRRGGEVSNWSPQLRQALYLLGTQFNYRAESAWGLKLREYKLKLRGKHPEVVTVNGKKRYTNGHIHKMATWRTITKFVEWLHREWSRVELAQAKVAE</sequence>
<keyword evidence="1" id="KW-0175">Coiled coil</keyword>
<evidence type="ECO:0000313" key="4">
    <source>
        <dbReference type="Proteomes" id="UP000178710"/>
    </source>
</evidence>
<protein>
    <recommendedName>
        <fullName evidence="2">Transposase IS116/IS110/IS902 C-terminal domain-containing protein</fullName>
    </recommendedName>
</protein>
<gene>
    <name evidence="3" type="ORF">A3C12_03070</name>
</gene>
<feature type="domain" description="Transposase IS116/IS110/IS902 C-terminal" evidence="2">
    <location>
        <begin position="257"/>
        <end position="325"/>
    </location>
</feature>
<dbReference type="GO" id="GO:0003677">
    <property type="term" value="F:DNA binding"/>
    <property type="evidence" value="ECO:0007669"/>
    <property type="project" value="InterPro"/>
</dbReference>
<dbReference type="Proteomes" id="UP000178710">
    <property type="component" value="Unassembled WGS sequence"/>
</dbReference>
<evidence type="ECO:0000256" key="1">
    <source>
        <dbReference type="SAM" id="Coils"/>
    </source>
</evidence>
<name>A0A1G2KPV9_9BACT</name>
<dbReference type="EMBL" id="MHQK01000027">
    <property type="protein sequence ID" value="OHA01440.1"/>
    <property type="molecule type" value="Genomic_DNA"/>
</dbReference>
<accession>A0A1G2KPV9</accession>
<dbReference type="Pfam" id="PF02371">
    <property type="entry name" value="Transposase_20"/>
    <property type="match status" value="1"/>
</dbReference>
<dbReference type="InterPro" id="IPR003346">
    <property type="entry name" value="Transposase_20"/>
</dbReference>
<evidence type="ECO:0000313" key="3">
    <source>
        <dbReference type="EMBL" id="OHA01440.1"/>
    </source>
</evidence>
<comment type="caution">
    <text evidence="3">The sequence shown here is derived from an EMBL/GenBank/DDBJ whole genome shotgun (WGS) entry which is preliminary data.</text>
</comment>
<dbReference type="AlphaFoldDB" id="A0A1G2KPV9"/>
<dbReference type="GO" id="GO:0006313">
    <property type="term" value="P:DNA transposition"/>
    <property type="evidence" value="ECO:0007669"/>
    <property type="project" value="InterPro"/>
</dbReference>
<proteinExistence type="predicted"/>
<evidence type="ECO:0000259" key="2">
    <source>
        <dbReference type="Pfam" id="PF02371"/>
    </source>
</evidence>
<feature type="coiled-coil region" evidence="1">
    <location>
        <begin position="216"/>
        <end position="250"/>
    </location>
</feature>
<reference evidence="3 4" key="1">
    <citation type="journal article" date="2016" name="Nat. Commun.">
        <title>Thousands of microbial genomes shed light on interconnected biogeochemical processes in an aquifer system.</title>
        <authorList>
            <person name="Anantharaman K."/>
            <person name="Brown C.T."/>
            <person name="Hug L.A."/>
            <person name="Sharon I."/>
            <person name="Castelle C.J."/>
            <person name="Probst A.J."/>
            <person name="Thomas B.C."/>
            <person name="Singh A."/>
            <person name="Wilkins M.J."/>
            <person name="Karaoz U."/>
            <person name="Brodie E.L."/>
            <person name="Williams K.H."/>
            <person name="Hubbard S.S."/>
            <person name="Banfield J.F."/>
        </authorList>
    </citation>
    <scope>NUCLEOTIDE SEQUENCE [LARGE SCALE GENOMIC DNA]</scope>
</reference>
<dbReference type="GO" id="GO:0004803">
    <property type="term" value="F:transposase activity"/>
    <property type="evidence" value="ECO:0007669"/>
    <property type="project" value="InterPro"/>
</dbReference>
<organism evidence="3 4">
    <name type="scientific">Candidatus Sungbacteria bacterium RIFCSPHIGHO2_02_FULL_49_20</name>
    <dbReference type="NCBI Taxonomy" id="1802272"/>
    <lineage>
        <taxon>Bacteria</taxon>
        <taxon>Candidatus Sungiibacteriota</taxon>
    </lineage>
</organism>